<dbReference type="AlphaFoldDB" id="A0A3A1QRW8"/>
<dbReference type="Pfam" id="PF01197">
    <property type="entry name" value="Ribosomal_L31"/>
    <property type="match status" value="1"/>
</dbReference>
<evidence type="ECO:0000313" key="5">
    <source>
        <dbReference type="Proteomes" id="UP000265801"/>
    </source>
</evidence>
<sequence>MKEGIHPNYDKVVFQDTNSGYKFLTSSTMKSSETIEWDDGNTYPLIKVEVSSDTHPFYTGVQKFADRGGRADRFMKKYNMKRPEED</sequence>
<evidence type="ECO:0000256" key="1">
    <source>
        <dbReference type="ARBA" id="ARBA00022980"/>
    </source>
</evidence>
<evidence type="ECO:0000256" key="2">
    <source>
        <dbReference type="ARBA" id="ARBA00023274"/>
    </source>
</evidence>
<dbReference type="PRINTS" id="PR01249">
    <property type="entry name" value="RIBOSOMALL31"/>
</dbReference>
<reference evidence="4 5" key="1">
    <citation type="submission" date="2018-09" db="EMBL/GenBank/DDBJ databases">
        <title>Bacillus saliacetes sp. nov., isolated from Thai shrimp paste (Ka-pi).</title>
        <authorList>
            <person name="Daroonpunt R."/>
            <person name="Tanasupawat S."/>
            <person name="Yiamsombut S."/>
        </authorList>
    </citation>
    <scope>NUCLEOTIDE SEQUENCE [LARGE SCALE GENOMIC DNA]</scope>
    <source>
        <strain evidence="4 5">SKP7-4</strain>
    </source>
</reference>
<keyword evidence="1 3" id="KW-0689">Ribosomal protein</keyword>
<dbReference type="NCBIfam" id="NF002462">
    <property type="entry name" value="PRK01678.1"/>
    <property type="match status" value="1"/>
</dbReference>
<dbReference type="InterPro" id="IPR042105">
    <property type="entry name" value="Ribosomal_bL31_sf"/>
</dbReference>
<dbReference type="PANTHER" id="PTHR33280">
    <property type="entry name" value="50S RIBOSOMAL PROTEIN L31, CHLOROPLASTIC"/>
    <property type="match status" value="1"/>
</dbReference>
<dbReference type="InterPro" id="IPR034704">
    <property type="entry name" value="Ribosomal_bL28/bL31-like_sf"/>
</dbReference>
<protein>
    <recommendedName>
        <fullName evidence="3">Large ribosomal subunit protein bL31B</fullName>
    </recommendedName>
</protein>
<proteinExistence type="inferred from homology"/>
<gene>
    <name evidence="3" type="primary">rpmE2</name>
    <name evidence="4" type="ORF">D3H55_20040</name>
</gene>
<dbReference type="NCBIfam" id="TIGR00105">
    <property type="entry name" value="L31"/>
    <property type="match status" value="1"/>
</dbReference>
<dbReference type="EMBL" id="QXIR01000037">
    <property type="protein sequence ID" value="RIW29016.1"/>
    <property type="molecule type" value="Genomic_DNA"/>
</dbReference>
<evidence type="ECO:0000313" key="4">
    <source>
        <dbReference type="EMBL" id="RIW29016.1"/>
    </source>
</evidence>
<keyword evidence="5" id="KW-1185">Reference proteome</keyword>
<dbReference type="GO" id="GO:0005840">
    <property type="term" value="C:ribosome"/>
    <property type="evidence" value="ECO:0007669"/>
    <property type="project" value="UniProtKB-KW"/>
</dbReference>
<dbReference type="InterPro" id="IPR002150">
    <property type="entry name" value="Ribosomal_bL31"/>
</dbReference>
<dbReference type="InterPro" id="IPR027493">
    <property type="entry name" value="Ribosomal_bL31_B"/>
</dbReference>
<organism evidence="4 5">
    <name type="scientific">Bacillus salacetis</name>
    <dbReference type="NCBI Taxonomy" id="2315464"/>
    <lineage>
        <taxon>Bacteria</taxon>
        <taxon>Bacillati</taxon>
        <taxon>Bacillota</taxon>
        <taxon>Bacilli</taxon>
        <taxon>Bacillales</taxon>
        <taxon>Bacillaceae</taxon>
        <taxon>Bacillus</taxon>
    </lineage>
</organism>
<dbReference type="OrthoDB" id="9803251at2"/>
<dbReference type="GO" id="GO:0003735">
    <property type="term" value="F:structural constituent of ribosome"/>
    <property type="evidence" value="ECO:0007669"/>
    <property type="project" value="InterPro"/>
</dbReference>
<dbReference type="Proteomes" id="UP000265801">
    <property type="component" value="Unassembled WGS sequence"/>
</dbReference>
<dbReference type="RefSeq" id="WP_119549083.1">
    <property type="nucleotide sequence ID" value="NZ_QXIR01000037.1"/>
</dbReference>
<dbReference type="HAMAP" id="MF_00502">
    <property type="entry name" value="Ribosomal_bL31_2"/>
    <property type="match status" value="1"/>
</dbReference>
<keyword evidence="2 3" id="KW-0687">Ribonucleoprotein</keyword>
<accession>A0A3A1QRW8</accession>
<dbReference type="PROSITE" id="PS01143">
    <property type="entry name" value="RIBOSOMAL_L31"/>
    <property type="match status" value="1"/>
</dbReference>
<evidence type="ECO:0000256" key="3">
    <source>
        <dbReference type="HAMAP-Rule" id="MF_00502"/>
    </source>
</evidence>
<dbReference type="PANTHER" id="PTHR33280:SF1">
    <property type="entry name" value="LARGE RIBOSOMAL SUBUNIT PROTEIN BL31C"/>
    <property type="match status" value="1"/>
</dbReference>
<dbReference type="GO" id="GO:0006412">
    <property type="term" value="P:translation"/>
    <property type="evidence" value="ECO:0007669"/>
    <property type="project" value="UniProtKB-UniRule"/>
</dbReference>
<dbReference type="SUPFAM" id="SSF143800">
    <property type="entry name" value="L28p-like"/>
    <property type="match status" value="1"/>
</dbReference>
<dbReference type="GO" id="GO:1990904">
    <property type="term" value="C:ribonucleoprotein complex"/>
    <property type="evidence" value="ECO:0007669"/>
    <property type="project" value="UniProtKB-KW"/>
</dbReference>
<name>A0A3A1QRW8_9BACI</name>
<dbReference type="Gene3D" id="4.10.830.30">
    <property type="entry name" value="Ribosomal protein L31"/>
    <property type="match status" value="1"/>
</dbReference>
<comment type="caution">
    <text evidence="4">The sequence shown here is derived from an EMBL/GenBank/DDBJ whole genome shotgun (WGS) entry which is preliminary data.</text>
</comment>
<comment type="subunit">
    <text evidence="3">Part of the 50S ribosomal subunit.</text>
</comment>
<comment type="similarity">
    <text evidence="3">Belongs to the bacterial ribosomal protein bL31 family. Type B subfamily.</text>
</comment>